<feature type="domain" description="UvrD-like helicase ATP-binding" evidence="9">
    <location>
        <begin position="1"/>
        <end position="466"/>
    </location>
</feature>
<dbReference type="Pfam" id="PF00580">
    <property type="entry name" value="UvrD-helicase"/>
    <property type="match status" value="1"/>
</dbReference>
<organism evidence="10">
    <name type="scientific">marine metagenome</name>
    <dbReference type="NCBI Taxonomy" id="408172"/>
    <lineage>
        <taxon>unclassified sequences</taxon>
        <taxon>metagenomes</taxon>
        <taxon>ecological metagenomes</taxon>
    </lineage>
</organism>
<dbReference type="SUPFAM" id="SSF52540">
    <property type="entry name" value="P-loop containing nucleoside triphosphate hydrolases"/>
    <property type="match status" value="1"/>
</dbReference>
<name>A0A381QIK1_9ZZZZ</name>
<feature type="non-terminal residue" evidence="10">
    <location>
        <position position="637"/>
    </location>
</feature>
<accession>A0A381QIK1</accession>
<comment type="catalytic activity">
    <reaction evidence="6">
        <text>Couples ATP hydrolysis with the unwinding of duplex DNA by translocating in the 3'-5' direction.</text>
        <dbReference type="EC" id="5.6.2.4"/>
    </reaction>
</comment>
<evidence type="ECO:0000256" key="4">
    <source>
        <dbReference type="ARBA" id="ARBA00022840"/>
    </source>
</evidence>
<keyword evidence="1" id="KW-0547">Nucleotide-binding</keyword>
<evidence type="ECO:0000256" key="8">
    <source>
        <dbReference type="ARBA" id="ARBA00048988"/>
    </source>
</evidence>
<dbReference type="Pfam" id="PF13361">
    <property type="entry name" value="UvrD_C"/>
    <property type="match status" value="1"/>
</dbReference>
<dbReference type="GO" id="GO:0005524">
    <property type="term" value="F:ATP binding"/>
    <property type="evidence" value="ECO:0007669"/>
    <property type="project" value="UniProtKB-KW"/>
</dbReference>
<dbReference type="GO" id="GO:0016787">
    <property type="term" value="F:hydrolase activity"/>
    <property type="evidence" value="ECO:0007669"/>
    <property type="project" value="UniProtKB-KW"/>
</dbReference>
<dbReference type="InterPro" id="IPR027417">
    <property type="entry name" value="P-loop_NTPase"/>
</dbReference>
<protein>
    <recommendedName>
        <fullName evidence="7">DNA 3'-5' helicase</fullName>
        <ecNumber evidence="7">5.6.2.4</ecNumber>
    </recommendedName>
</protein>
<evidence type="ECO:0000313" key="10">
    <source>
        <dbReference type="EMBL" id="SUZ78714.1"/>
    </source>
</evidence>
<dbReference type="InterPro" id="IPR000212">
    <property type="entry name" value="DNA_helicase_UvrD/REP"/>
</dbReference>
<reference evidence="10" key="1">
    <citation type="submission" date="2018-05" db="EMBL/GenBank/DDBJ databases">
        <authorList>
            <person name="Lanie J.A."/>
            <person name="Ng W.-L."/>
            <person name="Kazmierczak K.M."/>
            <person name="Andrzejewski T.M."/>
            <person name="Davidsen T.M."/>
            <person name="Wayne K.J."/>
            <person name="Tettelin H."/>
            <person name="Glass J.I."/>
            <person name="Rusch D."/>
            <person name="Podicherti R."/>
            <person name="Tsui H.-C.T."/>
            <person name="Winkler M.E."/>
        </authorList>
    </citation>
    <scope>NUCLEOTIDE SEQUENCE</scope>
</reference>
<keyword evidence="5" id="KW-0413">Isomerase</keyword>
<dbReference type="InterPro" id="IPR014016">
    <property type="entry name" value="UvrD-like_ATP-bd"/>
</dbReference>
<evidence type="ECO:0000256" key="5">
    <source>
        <dbReference type="ARBA" id="ARBA00023235"/>
    </source>
</evidence>
<dbReference type="PANTHER" id="PTHR11070:SF67">
    <property type="entry name" value="DNA 3'-5' HELICASE"/>
    <property type="match status" value="1"/>
</dbReference>
<sequence>MDYSFKIINSSAGSGKTFKLAIEYISKLFSKKNDEHFKSMLALTFTNKASAEMKYRILLYLNDLKHKRDKIVLQEILKTTSLNESAIQKRSSNILEKILYNYSNFNVITIDSFTNNIIRTVNRESENKDDFIVEFDNQIYIDQAVEELISEINEDNELKELLVEFAKYKITINKSWDITYDLTNFGLFIDKESNRYQVEYFKKKNLKFFFQIRKKILSINSKKTKDIYDLVNNTLDLINQNDLNDNDFRGGYFTKYLKKLISQADFKINESTEKSLKGESNLYNKTLEKNKVDIIEKIRPTLLNNYLKIKTSIIEIDKITSTLSFLPSLSLISRIEDKIDKIQNENNIRLISKFNSQLNSLIKLNEAPYIYEKLGSIFVDFFIDEFQDTSELQWENLIPLISNSIHSESHDGSKGSLLIVGDPKQSIYRWRGGEFNQFLHLIHNRKNPFHFKRILDDKEDINYRSCREIVDFNSEFFTFLSNKLDLGIYNSDDLNFRQKSNKKETGYVSIDISDSESFFSKIENQILDLLSRGYSPSEIVILVRKNKHAKELIDKINTSEFDFISSDILQINNSDKVQFIISIFKLSLFGNDYAERKKVINYLYNQNYFEKSYDSLNQCFFSNLSKIKINDFFLKIS</sequence>
<dbReference type="GO" id="GO:0043138">
    <property type="term" value="F:3'-5' DNA helicase activity"/>
    <property type="evidence" value="ECO:0007669"/>
    <property type="project" value="UniProtKB-EC"/>
</dbReference>
<dbReference type="EC" id="5.6.2.4" evidence="7"/>
<dbReference type="GO" id="GO:0003677">
    <property type="term" value="F:DNA binding"/>
    <property type="evidence" value="ECO:0007669"/>
    <property type="project" value="InterPro"/>
</dbReference>
<dbReference type="GO" id="GO:0005829">
    <property type="term" value="C:cytosol"/>
    <property type="evidence" value="ECO:0007669"/>
    <property type="project" value="TreeGrafter"/>
</dbReference>
<dbReference type="EMBL" id="UINC01001363">
    <property type="protein sequence ID" value="SUZ78714.1"/>
    <property type="molecule type" value="Genomic_DNA"/>
</dbReference>
<evidence type="ECO:0000256" key="1">
    <source>
        <dbReference type="ARBA" id="ARBA00022741"/>
    </source>
</evidence>
<dbReference type="GO" id="GO:0000725">
    <property type="term" value="P:recombinational repair"/>
    <property type="evidence" value="ECO:0007669"/>
    <property type="project" value="TreeGrafter"/>
</dbReference>
<keyword evidence="2" id="KW-0378">Hydrolase</keyword>
<proteinExistence type="predicted"/>
<comment type="catalytic activity">
    <reaction evidence="8">
        <text>ATP + H2O = ADP + phosphate + H(+)</text>
        <dbReference type="Rhea" id="RHEA:13065"/>
        <dbReference type="ChEBI" id="CHEBI:15377"/>
        <dbReference type="ChEBI" id="CHEBI:15378"/>
        <dbReference type="ChEBI" id="CHEBI:30616"/>
        <dbReference type="ChEBI" id="CHEBI:43474"/>
        <dbReference type="ChEBI" id="CHEBI:456216"/>
        <dbReference type="EC" id="5.6.2.4"/>
    </reaction>
</comment>
<dbReference type="AlphaFoldDB" id="A0A381QIK1"/>
<keyword evidence="3" id="KW-0347">Helicase</keyword>
<dbReference type="InterPro" id="IPR014017">
    <property type="entry name" value="DNA_helicase_UvrD-like_C"/>
</dbReference>
<evidence type="ECO:0000256" key="6">
    <source>
        <dbReference type="ARBA" id="ARBA00034617"/>
    </source>
</evidence>
<evidence type="ECO:0000259" key="9">
    <source>
        <dbReference type="PROSITE" id="PS51198"/>
    </source>
</evidence>
<dbReference type="Gene3D" id="3.40.50.300">
    <property type="entry name" value="P-loop containing nucleotide triphosphate hydrolases"/>
    <property type="match status" value="3"/>
</dbReference>
<dbReference type="PROSITE" id="PS51198">
    <property type="entry name" value="UVRD_HELICASE_ATP_BIND"/>
    <property type="match status" value="1"/>
</dbReference>
<evidence type="ECO:0000256" key="3">
    <source>
        <dbReference type="ARBA" id="ARBA00022806"/>
    </source>
</evidence>
<evidence type="ECO:0000256" key="2">
    <source>
        <dbReference type="ARBA" id="ARBA00022801"/>
    </source>
</evidence>
<keyword evidence="4" id="KW-0067">ATP-binding</keyword>
<evidence type="ECO:0000256" key="7">
    <source>
        <dbReference type="ARBA" id="ARBA00034808"/>
    </source>
</evidence>
<gene>
    <name evidence="10" type="ORF">METZ01_LOCUS31568</name>
</gene>
<dbReference type="PANTHER" id="PTHR11070">
    <property type="entry name" value="UVRD / RECB / PCRA DNA HELICASE FAMILY MEMBER"/>
    <property type="match status" value="1"/>
</dbReference>